<organism evidence="8 9">
    <name type="scientific">Candidatus Liberibacter asiaticus str. gxpsy</name>
    <dbReference type="NCBI Taxonomy" id="1174529"/>
    <lineage>
        <taxon>Bacteria</taxon>
        <taxon>Pseudomonadati</taxon>
        <taxon>Pseudomonadota</taxon>
        <taxon>Alphaproteobacteria</taxon>
        <taxon>Hyphomicrobiales</taxon>
        <taxon>Rhizobiaceae</taxon>
        <taxon>Liberibacter</taxon>
    </lineage>
</organism>
<feature type="binding site" evidence="5">
    <location>
        <begin position="89"/>
        <end position="96"/>
    </location>
    <ligand>
        <name>substrate</name>
    </ligand>
</feature>
<comment type="function">
    <text evidence="4 5 6">Catalyzes the transfer of endogenously produced octanoic acid from octanoyl-acyl-carrier-protein onto the lipoyl domains of lipoate-dependent enzymes. Lipoyl-ACP can also act as a substrate although octanoyl-ACP is likely to be the physiological substrate.</text>
</comment>
<keyword evidence="5" id="KW-0963">Cytoplasm</keyword>
<evidence type="ECO:0000256" key="1">
    <source>
        <dbReference type="ARBA" id="ARBA00004821"/>
    </source>
</evidence>
<dbReference type="InterPro" id="IPR045864">
    <property type="entry name" value="aa-tRNA-synth_II/BPL/LPL"/>
</dbReference>
<protein>
    <recommendedName>
        <fullName evidence="5 6">Octanoyltransferase</fullName>
        <ecNumber evidence="5 6">2.3.1.181</ecNumber>
    </recommendedName>
    <alternativeName>
        <fullName evidence="5">Lipoate-protein ligase B</fullName>
    </alternativeName>
    <alternativeName>
        <fullName evidence="5">Lipoyl/octanoyl transferase</fullName>
    </alternativeName>
    <alternativeName>
        <fullName evidence="5">Octanoyl-[acyl-carrier-protein]-protein N-octanoyltransferase</fullName>
    </alternativeName>
</protein>
<evidence type="ECO:0000256" key="6">
    <source>
        <dbReference type="PIRNR" id="PIRNR016262"/>
    </source>
</evidence>
<dbReference type="PANTHER" id="PTHR10993">
    <property type="entry name" value="OCTANOYLTRANSFERASE"/>
    <property type="match status" value="1"/>
</dbReference>
<dbReference type="Pfam" id="PF21948">
    <property type="entry name" value="LplA-B_cat"/>
    <property type="match status" value="1"/>
</dbReference>
<accession>A0ABM5NF13</accession>
<comment type="pathway">
    <text evidence="1 5 6">Protein modification; protein lipoylation via endogenous pathway; protein N(6)-(lipoyl)lysine from octanoyl-[acyl-carrier-protein]: step 1/2.</text>
</comment>
<keyword evidence="3 5" id="KW-0012">Acyltransferase</keyword>
<dbReference type="CDD" id="cd16444">
    <property type="entry name" value="LipB"/>
    <property type="match status" value="1"/>
</dbReference>
<feature type="binding site" evidence="5">
    <location>
        <begin position="169"/>
        <end position="171"/>
    </location>
    <ligand>
        <name>substrate</name>
    </ligand>
</feature>
<feature type="site" description="Lowers pKa of active site Cys" evidence="5">
    <location>
        <position position="166"/>
    </location>
</feature>
<comment type="similarity">
    <text evidence="5 6">Belongs to the LipB family.</text>
</comment>
<gene>
    <name evidence="5" type="primary">lipB</name>
    <name evidence="8" type="ORF">WSI_00210</name>
</gene>
<dbReference type="PIRSF" id="PIRSF016262">
    <property type="entry name" value="LPLase"/>
    <property type="match status" value="1"/>
</dbReference>
<feature type="active site" description="Acyl-thioester intermediate" evidence="5">
    <location>
        <position position="200"/>
    </location>
</feature>
<dbReference type="Gene3D" id="3.30.930.10">
    <property type="entry name" value="Bira Bifunctional Protein, Domain 2"/>
    <property type="match status" value="1"/>
</dbReference>
<dbReference type="InterPro" id="IPR004143">
    <property type="entry name" value="BPL_LPL_catalytic"/>
</dbReference>
<comment type="catalytic activity">
    <reaction evidence="5 6">
        <text>octanoyl-[ACP] + L-lysyl-[protein] = N(6)-octanoyl-L-lysyl-[protein] + holo-[ACP] + H(+)</text>
        <dbReference type="Rhea" id="RHEA:17665"/>
        <dbReference type="Rhea" id="RHEA-COMP:9636"/>
        <dbReference type="Rhea" id="RHEA-COMP:9685"/>
        <dbReference type="Rhea" id="RHEA-COMP:9752"/>
        <dbReference type="Rhea" id="RHEA-COMP:9928"/>
        <dbReference type="ChEBI" id="CHEBI:15378"/>
        <dbReference type="ChEBI" id="CHEBI:29969"/>
        <dbReference type="ChEBI" id="CHEBI:64479"/>
        <dbReference type="ChEBI" id="CHEBI:78463"/>
        <dbReference type="ChEBI" id="CHEBI:78809"/>
        <dbReference type="EC" id="2.3.1.181"/>
    </reaction>
</comment>
<evidence type="ECO:0000256" key="4">
    <source>
        <dbReference type="ARBA" id="ARBA00024732"/>
    </source>
</evidence>
<evidence type="ECO:0000256" key="3">
    <source>
        <dbReference type="ARBA" id="ARBA00023315"/>
    </source>
</evidence>
<evidence type="ECO:0000259" key="7">
    <source>
        <dbReference type="PROSITE" id="PS51733"/>
    </source>
</evidence>
<proteinExistence type="inferred from homology"/>
<keyword evidence="9" id="KW-1185">Reference proteome</keyword>
<dbReference type="Proteomes" id="UP000011820">
    <property type="component" value="Chromosome"/>
</dbReference>
<dbReference type="InterPro" id="IPR000544">
    <property type="entry name" value="Octanoyltransferase"/>
</dbReference>
<dbReference type="PROSITE" id="PS51733">
    <property type="entry name" value="BPL_LPL_CATALYTIC"/>
    <property type="match status" value="1"/>
</dbReference>
<comment type="subcellular location">
    <subcellularLocation>
        <location evidence="5">Cytoplasm</location>
    </subcellularLocation>
</comment>
<evidence type="ECO:0000256" key="5">
    <source>
        <dbReference type="HAMAP-Rule" id="MF_00013"/>
    </source>
</evidence>
<dbReference type="NCBIfam" id="NF010921">
    <property type="entry name" value="PRK14341.1"/>
    <property type="match status" value="1"/>
</dbReference>
<keyword evidence="2 5" id="KW-0808">Transferase</keyword>
<feature type="domain" description="BPL/LPL catalytic" evidence="7">
    <location>
        <begin position="50"/>
        <end position="238"/>
    </location>
</feature>
<dbReference type="RefSeq" id="WP_015452318.1">
    <property type="nucleotide sequence ID" value="NC_020549.1"/>
</dbReference>
<dbReference type="SUPFAM" id="SSF55681">
    <property type="entry name" value="Class II aaRS and biotin synthetases"/>
    <property type="match status" value="1"/>
</dbReference>
<evidence type="ECO:0000313" key="9">
    <source>
        <dbReference type="Proteomes" id="UP000011820"/>
    </source>
</evidence>
<dbReference type="HAMAP" id="MF_00013">
    <property type="entry name" value="LipB"/>
    <property type="match status" value="1"/>
</dbReference>
<comment type="miscellaneous">
    <text evidence="5">In the reaction, the free carboxyl group of octanoic acid is attached via an amide linkage to the epsilon-amino group of a specific lysine residue of lipoyl domains of lipoate-dependent enzymes.</text>
</comment>
<dbReference type="InterPro" id="IPR020605">
    <property type="entry name" value="Octanoyltransferase_CS"/>
</dbReference>
<sequence>MELLSRNALNTSMFPMENISPIRWWVMDNPVDYEESQIIMEREIQRISLGNAEELVWLLEHPPLYTSGTSAISDDLLSPKSLPVYTTGRGGGYTYHGPGQRIIYIMLNLAKRRKDLRCFVAALEEVIIRTLKILGIVGERREDRVGIWVVRSNKTRDNQLLLIEEKIAAIGIRIRKWISFHGLSLNISPDLSYYTGIVPCGISQHGVTSLKELGYSYSMKYIDTLIRKSFESVFGPTILHEYANINDVISTKQSEKK</sequence>
<reference evidence="8 9" key="1">
    <citation type="journal article" date="2013" name="Genome Announc.">
        <title>Complete Genome Sequence of a Chinese Strain of 'Candidatus Liberibacter asiaticus'.</title>
        <authorList>
            <person name="Lin H."/>
            <person name="Han C.S."/>
            <person name="Liu B."/>
            <person name="Lou B."/>
            <person name="Bai X."/>
            <person name="Deng C."/>
            <person name="Civerolo E.L."/>
            <person name="Gupta G."/>
        </authorList>
    </citation>
    <scope>NUCLEOTIDE SEQUENCE [LARGE SCALE GENOMIC DNA]</scope>
    <source>
        <strain evidence="9">gxpsy</strain>
    </source>
</reference>
<dbReference type="PANTHER" id="PTHR10993:SF7">
    <property type="entry name" value="LIPOYLTRANSFERASE 2, MITOCHONDRIAL-RELATED"/>
    <property type="match status" value="1"/>
</dbReference>
<dbReference type="NCBIfam" id="TIGR00214">
    <property type="entry name" value="lipB"/>
    <property type="match status" value="1"/>
</dbReference>
<evidence type="ECO:0000313" key="8">
    <source>
        <dbReference type="EMBL" id="AGH16417.1"/>
    </source>
</evidence>
<dbReference type="GeneID" id="93076422"/>
<feature type="binding site" evidence="5">
    <location>
        <begin position="182"/>
        <end position="184"/>
    </location>
    <ligand>
        <name>substrate</name>
    </ligand>
</feature>
<evidence type="ECO:0000256" key="2">
    <source>
        <dbReference type="ARBA" id="ARBA00022679"/>
    </source>
</evidence>
<dbReference type="EMBL" id="CP004005">
    <property type="protein sequence ID" value="AGH16417.1"/>
    <property type="molecule type" value="Genomic_DNA"/>
</dbReference>
<dbReference type="EC" id="2.3.1.181" evidence="5 6"/>
<dbReference type="PROSITE" id="PS01313">
    <property type="entry name" value="LIPB"/>
    <property type="match status" value="1"/>
</dbReference>
<name>A0ABM5NF13_LIBAS</name>